<sequence length="543" mass="58794">MNVAELSEIDLFDDDVLQDPYPVLRQLRDVGPAVYLPRHDVWFVGRYADVKACLAAPDTFSAHQGVGMSYQFNRLSAGTAVLTSEGETHRLLREILMRDLNTPRFRSVQAQVDAEAEALVATLVARGRFDAVNDLARVFPLSVVCAFLGLPLQDRSEILRLADAGINSFGPINERTLGAFPQYHELLKYLSTVAVPPHLLPGGAGETFYRAVEDGEIDRTTAAGLVSTYLVAGVDTTINSVSNALRLLGENPDAWRRVRQDPGRLVPQAVREVLRHDPPVQMMTRTVTHDTEIGGVRVPAGQRVMLNYASACRDERKYADPDRFDLDRDPRDHLALGHGVHNCVGAGLARLESHAVLHAFARQVETFTCGPARRHLNNVVRGLDHLPVEITRLADRAAEPLVPVGHQGGVPAALGGQEPRLEAGVRAELVHEQPHVPAECPYGHTEHPGGRGVGVAGDQEREDLPPLVGGELAGPGAGEVVTLGGVAAAPVGQGELGEGGGNLCPVQHDSLLARPDRAEQRDLPVDDEQGDRRRVHRDPDLDA</sequence>
<dbReference type="RefSeq" id="WP_344103430.1">
    <property type="nucleotide sequence ID" value="NZ_BAAANL010000005.1"/>
</dbReference>
<feature type="compositionally biased region" description="Basic and acidic residues" evidence="2">
    <location>
        <begin position="514"/>
        <end position="524"/>
    </location>
</feature>
<feature type="region of interest" description="Disordered" evidence="2">
    <location>
        <begin position="495"/>
        <end position="543"/>
    </location>
</feature>
<reference evidence="4" key="1">
    <citation type="journal article" date="2019" name="Int. J. Syst. Evol. Microbiol.">
        <title>The Global Catalogue of Microorganisms (GCM) 10K type strain sequencing project: providing services to taxonomists for standard genome sequencing and annotation.</title>
        <authorList>
            <consortium name="The Broad Institute Genomics Platform"/>
            <consortium name="The Broad Institute Genome Sequencing Center for Infectious Disease"/>
            <person name="Wu L."/>
            <person name="Ma J."/>
        </authorList>
    </citation>
    <scope>NUCLEOTIDE SEQUENCE [LARGE SCALE GENOMIC DNA]</scope>
    <source>
        <strain evidence="4">JCM 14326</strain>
    </source>
</reference>
<name>A0ABP4ZP91_9MICO</name>
<comment type="similarity">
    <text evidence="1">Belongs to the cytochrome P450 family.</text>
</comment>
<organism evidence="3 4">
    <name type="scientific">Myceligenerans crystallogenes</name>
    <dbReference type="NCBI Taxonomy" id="316335"/>
    <lineage>
        <taxon>Bacteria</taxon>
        <taxon>Bacillati</taxon>
        <taxon>Actinomycetota</taxon>
        <taxon>Actinomycetes</taxon>
        <taxon>Micrococcales</taxon>
        <taxon>Promicromonosporaceae</taxon>
        <taxon>Myceligenerans</taxon>
    </lineage>
</organism>
<evidence type="ECO:0000313" key="4">
    <source>
        <dbReference type="Proteomes" id="UP001501094"/>
    </source>
</evidence>
<proteinExistence type="inferred from homology"/>
<dbReference type="InterPro" id="IPR036396">
    <property type="entry name" value="Cyt_P450_sf"/>
</dbReference>
<evidence type="ECO:0000313" key="3">
    <source>
        <dbReference type="EMBL" id="GAA1866328.1"/>
    </source>
</evidence>
<dbReference type="InterPro" id="IPR001128">
    <property type="entry name" value="Cyt_P450"/>
</dbReference>
<dbReference type="PANTHER" id="PTHR46696:SF1">
    <property type="entry name" value="CYTOCHROME P450 YJIB-RELATED"/>
    <property type="match status" value="1"/>
</dbReference>
<protein>
    <recommendedName>
        <fullName evidence="5">Cytochrome P450</fullName>
    </recommendedName>
</protein>
<accession>A0ABP4ZP91</accession>
<dbReference type="Pfam" id="PF00067">
    <property type="entry name" value="p450"/>
    <property type="match status" value="1"/>
</dbReference>
<dbReference type="PANTHER" id="PTHR46696">
    <property type="entry name" value="P450, PUTATIVE (EUROFUNG)-RELATED"/>
    <property type="match status" value="1"/>
</dbReference>
<dbReference type="InterPro" id="IPR002397">
    <property type="entry name" value="Cyt_P450_B"/>
</dbReference>
<keyword evidence="4" id="KW-1185">Reference proteome</keyword>
<dbReference type="PRINTS" id="PR00359">
    <property type="entry name" value="BP450"/>
</dbReference>
<dbReference type="Proteomes" id="UP001501094">
    <property type="component" value="Unassembled WGS sequence"/>
</dbReference>
<dbReference type="EMBL" id="BAAANL010000005">
    <property type="protein sequence ID" value="GAA1866328.1"/>
    <property type="molecule type" value="Genomic_DNA"/>
</dbReference>
<evidence type="ECO:0008006" key="5">
    <source>
        <dbReference type="Google" id="ProtNLM"/>
    </source>
</evidence>
<dbReference type="SUPFAM" id="SSF48264">
    <property type="entry name" value="Cytochrome P450"/>
    <property type="match status" value="1"/>
</dbReference>
<dbReference type="Gene3D" id="1.10.630.10">
    <property type="entry name" value="Cytochrome P450"/>
    <property type="match status" value="1"/>
</dbReference>
<gene>
    <name evidence="3" type="ORF">GCM10009751_25600</name>
</gene>
<evidence type="ECO:0000256" key="1">
    <source>
        <dbReference type="ARBA" id="ARBA00010617"/>
    </source>
</evidence>
<comment type="caution">
    <text evidence="3">The sequence shown here is derived from an EMBL/GenBank/DDBJ whole genome shotgun (WGS) entry which is preliminary data.</text>
</comment>
<evidence type="ECO:0000256" key="2">
    <source>
        <dbReference type="SAM" id="MobiDB-lite"/>
    </source>
</evidence>